<comment type="caution">
    <text evidence="5">The sequence shown here is derived from an EMBL/GenBank/DDBJ whole genome shotgun (WGS) entry which is preliminary data.</text>
</comment>
<dbReference type="SMART" id="SM00382">
    <property type="entry name" value="AAA"/>
    <property type="match status" value="1"/>
</dbReference>
<keyword evidence="3 5" id="KW-0067">ATP-binding</keyword>
<keyword evidence="2" id="KW-0547">Nucleotide-binding</keyword>
<evidence type="ECO:0000313" key="6">
    <source>
        <dbReference type="Proteomes" id="UP001596087"/>
    </source>
</evidence>
<dbReference type="InterPro" id="IPR051782">
    <property type="entry name" value="ABC_Transporter_VariousFunc"/>
</dbReference>
<evidence type="ECO:0000256" key="3">
    <source>
        <dbReference type="ARBA" id="ARBA00022840"/>
    </source>
</evidence>
<dbReference type="InterPro" id="IPR003439">
    <property type="entry name" value="ABC_transporter-like_ATP-bd"/>
</dbReference>
<dbReference type="CDD" id="cd03230">
    <property type="entry name" value="ABC_DR_subfamily_A"/>
    <property type="match status" value="1"/>
</dbReference>
<dbReference type="PANTHER" id="PTHR42939">
    <property type="entry name" value="ABC TRANSPORTER ATP-BINDING PROTEIN ALBC-RELATED"/>
    <property type="match status" value="1"/>
</dbReference>
<dbReference type="PANTHER" id="PTHR42939:SF1">
    <property type="entry name" value="ABC TRANSPORTER ATP-BINDING PROTEIN ALBC-RELATED"/>
    <property type="match status" value="1"/>
</dbReference>
<dbReference type="SUPFAM" id="SSF52540">
    <property type="entry name" value="P-loop containing nucleoside triphosphate hydrolases"/>
    <property type="match status" value="1"/>
</dbReference>
<feature type="domain" description="ABC transporter" evidence="4">
    <location>
        <begin position="5"/>
        <end position="231"/>
    </location>
</feature>
<dbReference type="Gene3D" id="3.40.50.300">
    <property type="entry name" value="P-loop containing nucleotide triphosphate hydrolases"/>
    <property type="match status" value="1"/>
</dbReference>
<evidence type="ECO:0000259" key="4">
    <source>
        <dbReference type="PROSITE" id="PS50893"/>
    </source>
</evidence>
<protein>
    <submittedName>
        <fullName evidence="5">ABC transporter ATP-binding protein</fullName>
    </submittedName>
</protein>
<evidence type="ECO:0000313" key="5">
    <source>
        <dbReference type="EMBL" id="MFC5177575.1"/>
    </source>
</evidence>
<dbReference type="InterPro" id="IPR003593">
    <property type="entry name" value="AAA+_ATPase"/>
</dbReference>
<reference evidence="6" key="1">
    <citation type="journal article" date="2019" name="Int. J. Syst. Evol. Microbiol.">
        <title>The Global Catalogue of Microorganisms (GCM) 10K type strain sequencing project: providing services to taxonomists for standard genome sequencing and annotation.</title>
        <authorList>
            <consortium name="The Broad Institute Genomics Platform"/>
            <consortium name="The Broad Institute Genome Sequencing Center for Infectious Disease"/>
            <person name="Wu L."/>
            <person name="Ma J."/>
        </authorList>
    </citation>
    <scope>NUCLEOTIDE SEQUENCE [LARGE SCALE GENOMIC DNA]</scope>
    <source>
        <strain evidence="6">DFY41</strain>
    </source>
</reference>
<proteinExistence type="predicted"/>
<gene>
    <name evidence="5" type="ORF">ACFPGP_12890</name>
</gene>
<dbReference type="InterPro" id="IPR027417">
    <property type="entry name" value="P-loop_NTPase"/>
</dbReference>
<sequence length="302" mass="32922">MDAALQTTGLRKVFRGGHVALRGLDLEVPRGSVFGYLGPNGAGKTTTIRLATGLLRPTAGSVRVLGLELGRDPDRIQERIGYLPGRFVAYADLTVSEYLTYLSSLRGSVEPAVVDRLLERFEVDPGRRIAALSHGNVQKVGIVQAFMHRPDLVVLDEPTTGLDPLMQQEFLALLLETAQRGGTVFLSSHVLSEVAAAADTVAILREGALVTTSTVTDLRSRMVRRWDLAFLDTVPTELLRSAPGVEALTVQGRVAHLTLVGPADELLRRAAPYGVENVTTHEGDLTEVFLRFYDREEQSWPA</sequence>
<evidence type="ECO:0000256" key="2">
    <source>
        <dbReference type="ARBA" id="ARBA00022741"/>
    </source>
</evidence>
<dbReference type="Proteomes" id="UP001596087">
    <property type="component" value="Unassembled WGS sequence"/>
</dbReference>
<dbReference type="Pfam" id="PF00005">
    <property type="entry name" value="ABC_tran"/>
    <property type="match status" value="1"/>
</dbReference>
<evidence type="ECO:0000256" key="1">
    <source>
        <dbReference type="ARBA" id="ARBA00022448"/>
    </source>
</evidence>
<keyword evidence="6" id="KW-1185">Reference proteome</keyword>
<organism evidence="5 6">
    <name type="scientific">Nocardioides taihuensis</name>
    <dbReference type="NCBI Taxonomy" id="1835606"/>
    <lineage>
        <taxon>Bacteria</taxon>
        <taxon>Bacillati</taxon>
        <taxon>Actinomycetota</taxon>
        <taxon>Actinomycetes</taxon>
        <taxon>Propionibacteriales</taxon>
        <taxon>Nocardioidaceae</taxon>
        <taxon>Nocardioides</taxon>
    </lineage>
</organism>
<dbReference type="PROSITE" id="PS50893">
    <property type="entry name" value="ABC_TRANSPORTER_2"/>
    <property type="match status" value="1"/>
</dbReference>
<keyword evidence="1" id="KW-0813">Transport</keyword>
<dbReference type="GO" id="GO:0005524">
    <property type="term" value="F:ATP binding"/>
    <property type="evidence" value="ECO:0007669"/>
    <property type="project" value="UniProtKB-KW"/>
</dbReference>
<name>A0ABW0BJU5_9ACTN</name>
<dbReference type="RefSeq" id="WP_378590716.1">
    <property type="nucleotide sequence ID" value="NZ_JBHSKD010000012.1"/>
</dbReference>
<dbReference type="EMBL" id="JBHSKD010000012">
    <property type="protein sequence ID" value="MFC5177575.1"/>
    <property type="molecule type" value="Genomic_DNA"/>
</dbReference>
<accession>A0ABW0BJU5</accession>